<keyword evidence="4 12" id="KW-0349">Heme</keyword>
<dbReference type="GO" id="GO:0016020">
    <property type="term" value="C:membrane"/>
    <property type="evidence" value="ECO:0007669"/>
    <property type="project" value="UniProtKB-SubCell"/>
</dbReference>
<dbReference type="InterPro" id="IPR036396">
    <property type="entry name" value="Cyt_P450_sf"/>
</dbReference>
<keyword evidence="5" id="KW-0812">Transmembrane</keyword>
<feature type="chain" id="PRO_5017764253" description="Cytochrome P450" evidence="13">
    <location>
        <begin position="30"/>
        <end position="496"/>
    </location>
</feature>
<sequence>MESAITTISPTTCALLLIALFAAARSILSSNKGKPWIRVGRSPGFLGLNRKKAAAEFRANGRQIIRDGYRRHKGNNFVVQTANKEQLVIDPKYLPEIRMLPETKISHAKVIIDNLVGEHIGAEMAMEGAQHIDAVRGPVTKNLNKLVPMMAREYRRTSEFLFSQIGRDGNQVNVYQFCYATVSSITSAVLIGEDLTHIGGWNEIVMEYFPEAWRIRNALWHWPRLLRPLVKPFLVRTNQLDAIIAKAETFLKEPVRKRREPSNHDVDVLKFLAEYGESERKIAMQIVGIITGALNTSTHALTQALYDLAAHPQYIDDIRTEALNALSSEGGQWTFNVTKRLHLLDAFLKESLRLFAPEGLAVTRVATSPITLSDGTHIPRGTYLSVAGEAMALDNDFYPHASEFNPRRFLGDDGKPVTPESVFHGIEAGNGVWGAGRLTCPGRHFASAMAKIIVASLVIKFDIAFPGTQKEGPRGVEDDCNYVPDLGAMVVLKERG</sequence>
<dbReference type="OrthoDB" id="1844152at2759"/>
<keyword evidence="9 12" id="KW-0408">Iron</keyword>
<dbReference type="GO" id="GO:0019748">
    <property type="term" value="P:secondary metabolic process"/>
    <property type="evidence" value="ECO:0007669"/>
    <property type="project" value="UniProtKB-ARBA"/>
</dbReference>
<proteinExistence type="inferred from homology"/>
<evidence type="ECO:0000256" key="10">
    <source>
        <dbReference type="ARBA" id="ARBA00023033"/>
    </source>
</evidence>
<keyword evidence="7" id="KW-1133">Transmembrane helix</keyword>
<dbReference type="GO" id="GO:0004497">
    <property type="term" value="F:monooxygenase activity"/>
    <property type="evidence" value="ECO:0007669"/>
    <property type="project" value="UniProtKB-KW"/>
</dbReference>
<dbReference type="SUPFAM" id="SSF48264">
    <property type="entry name" value="Cytochrome P450"/>
    <property type="match status" value="1"/>
</dbReference>
<evidence type="ECO:0000256" key="13">
    <source>
        <dbReference type="SAM" id="SignalP"/>
    </source>
</evidence>
<keyword evidence="10" id="KW-0503">Monooxygenase</keyword>
<keyword evidence="15" id="KW-1185">Reference proteome</keyword>
<evidence type="ECO:0000256" key="5">
    <source>
        <dbReference type="ARBA" id="ARBA00022692"/>
    </source>
</evidence>
<dbReference type="CDD" id="cd11041">
    <property type="entry name" value="CYP503A1-like"/>
    <property type="match status" value="1"/>
</dbReference>
<evidence type="ECO:0000256" key="9">
    <source>
        <dbReference type="ARBA" id="ARBA00023004"/>
    </source>
</evidence>
<keyword evidence="11" id="KW-0472">Membrane</keyword>
<evidence type="ECO:0000313" key="14">
    <source>
        <dbReference type="EMBL" id="RDW86491.1"/>
    </source>
</evidence>
<evidence type="ECO:0008006" key="16">
    <source>
        <dbReference type="Google" id="ProtNLM"/>
    </source>
</evidence>
<dbReference type="InterPro" id="IPR001128">
    <property type="entry name" value="Cyt_P450"/>
</dbReference>
<dbReference type="Pfam" id="PF00067">
    <property type="entry name" value="p450"/>
    <property type="match status" value="1"/>
</dbReference>
<feature type="binding site" description="axial binding residue" evidence="12">
    <location>
        <position position="440"/>
    </location>
    <ligand>
        <name>heme</name>
        <dbReference type="ChEBI" id="CHEBI:30413"/>
    </ligand>
    <ligandPart>
        <name>Fe</name>
        <dbReference type="ChEBI" id="CHEBI:18248"/>
    </ligandPart>
</feature>
<dbReference type="Gene3D" id="1.10.630.10">
    <property type="entry name" value="Cytochrome P450"/>
    <property type="match status" value="1"/>
</dbReference>
<evidence type="ECO:0000313" key="15">
    <source>
        <dbReference type="Proteomes" id="UP000256690"/>
    </source>
</evidence>
<organism evidence="14 15">
    <name type="scientific">Aspergillus mulundensis</name>
    <dbReference type="NCBI Taxonomy" id="1810919"/>
    <lineage>
        <taxon>Eukaryota</taxon>
        <taxon>Fungi</taxon>
        <taxon>Dikarya</taxon>
        <taxon>Ascomycota</taxon>
        <taxon>Pezizomycotina</taxon>
        <taxon>Eurotiomycetes</taxon>
        <taxon>Eurotiomycetidae</taxon>
        <taxon>Eurotiales</taxon>
        <taxon>Aspergillaceae</taxon>
        <taxon>Aspergillus</taxon>
        <taxon>Aspergillus subgen. Nidulantes</taxon>
    </lineage>
</organism>
<protein>
    <recommendedName>
        <fullName evidence="16">Cytochrome P450</fullName>
    </recommendedName>
</protein>
<evidence type="ECO:0000256" key="12">
    <source>
        <dbReference type="PIRSR" id="PIRSR602403-1"/>
    </source>
</evidence>
<name>A0A3D8SJY9_9EURO</name>
<dbReference type="GO" id="GO:0005506">
    <property type="term" value="F:iron ion binding"/>
    <property type="evidence" value="ECO:0007669"/>
    <property type="project" value="InterPro"/>
</dbReference>
<comment type="subcellular location">
    <subcellularLocation>
        <location evidence="2">Membrane</location>
    </subcellularLocation>
</comment>
<evidence type="ECO:0000256" key="1">
    <source>
        <dbReference type="ARBA" id="ARBA00001971"/>
    </source>
</evidence>
<dbReference type="InterPro" id="IPR002403">
    <property type="entry name" value="Cyt_P450_E_grp-IV"/>
</dbReference>
<comment type="similarity">
    <text evidence="3">Belongs to the cytochrome P450 family.</text>
</comment>
<keyword evidence="13" id="KW-0732">Signal</keyword>
<dbReference type="EMBL" id="PVWQ01000003">
    <property type="protein sequence ID" value="RDW86491.1"/>
    <property type="molecule type" value="Genomic_DNA"/>
</dbReference>
<dbReference type="PANTHER" id="PTHR46206:SF7">
    <property type="entry name" value="P450, PUTATIVE (EUROFUNG)-RELATED"/>
    <property type="match status" value="1"/>
</dbReference>
<comment type="caution">
    <text evidence="14">The sequence shown here is derived from an EMBL/GenBank/DDBJ whole genome shotgun (WGS) entry which is preliminary data.</text>
</comment>
<evidence type="ECO:0000256" key="4">
    <source>
        <dbReference type="ARBA" id="ARBA00022617"/>
    </source>
</evidence>
<feature type="signal peptide" evidence="13">
    <location>
        <begin position="1"/>
        <end position="29"/>
    </location>
</feature>
<dbReference type="GO" id="GO:0016705">
    <property type="term" value="F:oxidoreductase activity, acting on paired donors, with incorporation or reduction of molecular oxygen"/>
    <property type="evidence" value="ECO:0007669"/>
    <property type="project" value="InterPro"/>
</dbReference>
<comment type="cofactor">
    <cofactor evidence="1 12">
        <name>heme</name>
        <dbReference type="ChEBI" id="CHEBI:30413"/>
    </cofactor>
</comment>
<dbReference type="RefSeq" id="XP_026606015.1">
    <property type="nucleotide sequence ID" value="XM_026745149.1"/>
</dbReference>
<accession>A0A3D8SJY9</accession>
<gene>
    <name evidence="14" type="ORF">DSM5745_03133</name>
</gene>
<evidence type="ECO:0000256" key="8">
    <source>
        <dbReference type="ARBA" id="ARBA00023002"/>
    </source>
</evidence>
<evidence type="ECO:0000256" key="2">
    <source>
        <dbReference type="ARBA" id="ARBA00004370"/>
    </source>
</evidence>
<dbReference type="AlphaFoldDB" id="A0A3D8SJY9"/>
<dbReference type="Proteomes" id="UP000256690">
    <property type="component" value="Unassembled WGS sequence"/>
</dbReference>
<evidence type="ECO:0000256" key="7">
    <source>
        <dbReference type="ARBA" id="ARBA00022989"/>
    </source>
</evidence>
<dbReference type="GeneID" id="38113503"/>
<dbReference type="PANTHER" id="PTHR46206">
    <property type="entry name" value="CYTOCHROME P450"/>
    <property type="match status" value="1"/>
</dbReference>
<reference evidence="14 15" key="1">
    <citation type="journal article" date="2018" name="IMA Fungus">
        <title>IMA Genome-F 9: Draft genome sequence of Annulohypoxylon stygium, Aspergillus mulundensis, Berkeleyomyces basicola (syn. Thielaviopsis basicola), Ceratocystis smalleyi, two Cercospora beticola strains, Coleophoma cylindrospora, Fusarium fracticaudum, Phialophora cf. hyalina, and Morchella septimelata.</title>
        <authorList>
            <person name="Wingfield B.D."/>
            <person name="Bills G.F."/>
            <person name="Dong Y."/>
            <person name="Huang W."/>
            <person name="Nel W.J."/>
            <person name="Swalarsk-Parry B.S."/>
            <person name="Vaghefi N."/>
            <person name="Wilken P.M."/>
            <person name="An Z."/>
            <person name="de Beer Z.W."/>
            <person name="De Vos L."/>
            <person name="Chen L."/>
            <person name="Duong T.A."/>
            <person name="Gao Y."/>
            <person name="Hammerbacher A."/>
            <person name="Kikkert J.R."/>
            <person name="Li Y."/>
            <person name="Li H."/>
            <person name="Li K."/>
            <person name="Li Q."/>
            <person name="Liu X."/>
            <person name="Ma X."/>
            <person name="Naidoo K."/>
            <person name="Pethybridge S.J."/>
            <person name="Sun J."/>
            <person name="Steenkamp E.T."/>
            <person name="van der Nest M.A."/>
            <person name="van Wyk S."/>
            <person name="Wingfield M.J."/>
            <person name="Xiong C."/>
            <person name="Yue Q."/>
            <person name="Zhang X."/>
        </authorList>
    </citation>
    <scope>NUCLEOTIDE SEQUENCE [LARGE SCALE GENOMIC DNA]</scope>
    <source>
        <strain evidence="14 15">DSM 5745</strain>
    </source>
</reference>
<evidence type="ECO:0000256" key="3">
    <source>
        <dbReference type="ARBA" id="ARBA00010617"/>
    </source>
</evidence>
<keyword evidence="8" id="KW-0560">Oxidoreductase</keyword>
<evidence type="ECO:0000256" key="11">
    <source>
        <dbReference type="ARBA" id="ARBA00023136"/>
    </source>
</evidence>
<evidence type="ECO:0000256" key="6">
    <source>
        <dbReference type="ARBA" id="ARBA00022723"/>
    </source>
</evidence>
<dbReference type="GO" id="GO:0020037">
    <property type="term" value="F:heme binding"/>
    <property type="evidence" value="ECO:0007669"/>
    <property type="project" value="InterPro"/>
</dbReference>
<keyword evidence="6 12" id="KW-0479">Metal-binding</keyword>
<dbReference type="PRINTS" id="PR00465">
    <property type="entry name" value="EP450IV"/>
</dbReference>
<dbReference type="STRING" id="1810919.A0A3D8SJY9"/>